<sequence>MRRFCWNKLLLPAVLLLGGGAAAWAVNILTEGVDVGRTGWVQGDKSFTVQNVKNMKLLWKVQLDSKPREMHNLFPPLLVENVETPAGKKNIAVVVGVLDELYGLDANTGNTIWHVTYKTDYQPPKTSATLCPGGQTAVPVVVRGEKSGDWTVWAIGWDGYLRKMNVADGKELEAPEKFIPANGKPYALNYLNGVIYTSTAQGCGGLTNSTFAYDTKTRIATAFIPSGGGLWGRRGVGLSPDGESYMGTGDGVWDVENGHLGNGIIGVKLDKSGELQLNDFYAPKNAEYMFKRDLDVNVTPVSVDWKGHKLLIGTSKECRLWLLDRDNLGGDDHRTPLAQTPLLCNLNGNFAEEGVWGAISTYVDAKGDLYVVVPFFGPANPKYIGATHYAPAPKMGGGGVTTLKVTETGGKFGFTPVWTSEDIDHPDEAVILNGVIFVNGSGEDARQQWDDNYWDKTPEMLPKGPWSQQSNTRIHYSRHAVLVALDAATGKMLWSSGNQIASWNHFAGITAANGRVYIPSYDGMMYCFGVAK</sequence>
<reference evidence="2 3" key="1">
    <citation type="submission" date="2019-08" db="EMBL/GenBank/DDBJ databases">
        <title>Complete genome sequence of Terriglobus albidus strain ORNL.</title>
        <authorList>
            <person name="Podar M."/>
        </authorList>
    </citation>
    <scope>NUCLEOTIDE SEQUENCE [LARGE SCALE GENOMIC DNA]</scope>
    <source>
        <strain evidence="2 3">ORNL</strain>
    </source>
</reference>
<dbReference type="EMBL" id="CP042806">
    <property type="protein sequence ID" value="QEE26790.1"/>
    <property type="molecule type" value="Genomic_DNA"/>
</dbReference>
<organism evidence="2 3">
    <name type="scientific">Terriglobus albidus</name>
    <dbReference type="NCBI Taxonomy" id="1592106"/>
    <lineage>
        <taxon>Bacteria</taxon>
        <taxon>Pseudomonadati</taxon>
        <taxon>Acidobacteriota</taxon>
        <taxon>Terriglobia</taxon>
        <taxon>Terriglobales</taxon>
        <taxon>Acidobacteriaceae</taxon>
        <taxon>Terriglobus</taxon>
    </lineage>
</organism>
<feature type="signal peptide" evidence="1">
    <location>
        <begin position="1"/>
        <end position="25"/>
    </location>
</feature>
<evidence type="ECO:0000313" key="2">
    <source>
        <dbReference type="EMBL" id="QEE26790.1"/>
    </source>
</evidence>
<accession>A0A5B9E836</accession>
<dbReference type="SUPFAM" id="SSF50998">
    <property type="entry name" value="Quinoprotein alcohol dehydrogenase-like"/>
    <property type="match status" value="2"/>
</dbReference>
<feature type="chain" id="PRO_5022807007" evidence="1">
    <location>
        <begin position="26"/>
        <end position="532"/>
    </location>
</feature>
<dbReference type="Gene3D" id="2.130.10.10">
    <property type="entry name" value="YVTN repeat-like/Quinoprotein amine dehydrogenase"/>
    <property type="match status" value="2"/>
</dbReference>
<dbReference type="RefSeq" id="WP_147645928.1">
    <property type="nucleotide sequence ID" value="NZ_CP042806.1"/>
</dbReference>
<dbReference type="PANTHER" id="PTHR34512">
    <property type="entry name" value="CELL SURFACE PROTEIN"/>
    <property type="match status" value="1"/>
</dbReference>
<evidence type="ECO:0000256" key="1">
    <source>
        <dbReference type="SAM" id="SignalP"/>
    </source>
</evidence>
<dbReference type="KEGG" id="talb:FTW19_01485"/>
<dbReference type="InterPro" id="IPR015943">
    <property type="entry name" value="WD40/YVTN_repeat-like_dom_sf"/>
</dbReference>
<name>A0A5B9E836_9BACT</name>
<keyword evidence="3" id="KW-1185">Reference proteome</keyword>
<dbReference type="Proteomes" id="UP000321820">
    <property type="component" value="Chromosome"/>
</dbReference>
<gene>
    <name evidence="2" type="ORF">FTW19_01485</name>
</gene>
<dbReference type="OrthoDB" id="100712at2"/>
<dbReference type="AlphaFoldDB" id="A0A5B9E836"/>
<protein>
    <submittedName>
        <fullName evidence="2">Pyrrolo-quinoline quinone</fullName>
    </submittedName>
</protein>
<proteinExistence type="predicted"/>
<dbReference type="PANTHER" id="PTHR34512:SF30">
    <property type="entry name" value="OUTER MEMBRANE PROTEIN ASSEMBLY FACTOR BAMB"/>
    <property type="match status" value="1"/>
</dbReference>
<keyword evidence="1" id="KW-0732">Signal</keyword>
<evidence type="ECO:0000313" key="3">
    <source>
        <dbReference type="Proteomes" id="UP000321820"/>
    </source>
</evidence>
<dbReference type="InterPro" id="IPR011047">
    <property type="entry name" value="Quinoprotein_ADH-like_sf"/>
</dbReference>